<feature type="non-terminal residue" evidence="1">
    <location>
        <position position="1"/>
    </location>
</feature>
<protein>
    <submittedName>
        <fullName evidence="1">Uncharacterized protein</fullName>
    </submittedName>
</protein>
<dbReference type="EMBL" id="LXQA011182529">
    <property type="protein sequence ID" value="MCI88060.1"/>
    <property type="molecule type" value="Genomic_DNA"/>
</dbReference>
<accession>A0A392VNR8</accession>
<evidence type="ECO:0000313" key="1">
    <source>
        <dbReference type="EMBL" id="MCI88060.1"/>
    </source>
</evidence>
<keyword evidence="2" id="KW-1185">Reference proteome</keyword>
<dbReference type="AlphaFoldDB" id="A0A392VNR8"/>
<evidence type="ECO:0000313" key="2">
    <source>
        <dbReference type="Proteomes" id="UP000265520"/>
    </source>
</evidence>
<reference evidence="1 2" key="1">
    <citation type="journal article" date="2018" name="Front. Plant Sci.">
        <title>Red Clover (Trifolium pratense) and Zigzag Clover (T. medium) - A Picture of Genomic Similarities and Differences.</title>
        <authorList>
            <person name="Dluhosova J."/>
            <person name="Istvanek J."/>
            <person name="Nedelnik J."/>
            <person name="Repkova J."/>
        </authorList>
    </citation>
    <scope>NUCLEOTIDE SEQUENCE [LARGE SCALE GENOMIC DNA]</scope>
    <source>
        <strain evidence="2">cv. 10/8</strain>
        <tissue evidence="1">Leaf</tissue>
    </source>
</reference>
<proteinExistence type="predicted"/>
<sequence length="59" mass="6784">PLPLPLHLPRAQAPIHLPIRVQPPIRVRPHAELQAQAHIHLEAHVELHPMWLMQQLLSP</sequence>
<dbReference type="Proteomes" id="UP000265520">
    <property type="component" value="Unassembled WGS sequence"/>
</dbReference>
<organism evidence="1 2">
    <name type="scientific">Trifolium medium</name>
    <dbReference type="NCBI Taxonomy" id="97028"/>
    <lineage>
        <taxon>Eukaryota</taxon>
        <taxon>Viridiplantae</taxon>
        <taxon>Streptophyta</taxon>
        <taxon>Embryophyta</taxon>
        <taxon>Tracheophyta</taxon>
        <taxon>Spermatophyta</taxon>
        <taxon>Magnoliopsida</taxon>
        <taxon>eudicotyledons</taxon>
        <taxon>Gunneridae</taxon>
        <taxon>Pentapetalae</taxon>
        <taxon>rosids</taxon>
        <taxon>fabids</taxon>
        <taxon>Fabales</taxon>
        <taxon>Fabaceae</taxon>
        <taxon>Papilionoideae</taxon>
        <taxon>50 kb inversion clade</taxon>
        <taxon>NPAAA clade</taxon>
        <taxon>Hologalegina</taxon>
        <taxon>IRL clade</taxon>
        <taxon>Trifolieae</taxon>
        <taxon>Trifolium</taxon>
    </lineage>
</organism>
<name>A0A392VNR8_9FABA</name>
<comment type="caution">
    <text evidence="1">The sequence shown here is derived from an EMBL/GenBank/DDBJ whole genome shotgun (WGS) entry which is preliminary data.</text>
</comment>